<dbReference type="InterPro" id="IPR011527">
    <property type="entry name" value="ABC1_TM_dom"/>
</dbReference>
<keyword evidence="4" id="KW-0067">ATP-binding</keyword>
<dbReference type="PROSITE" id="PS50893">
    <property type="entry name" value="ABC_TRANSPORTER_2"/>
    <property type="match status" value="1"/>
</dbReference>
<dbReference type="InterPro" id="IPR003439">
    <property type="entry name" value="ABC_transporter-like_ATP-bd"/>
</dbReference>
<evidence type="ECO:0000313" key="11">
    <source>
        <dbReference type="Proteomes" id="UP001199916"/>
    </source>
</evidence>
<feature type="transmembrane region" description="Helical" evidence="7">
    <location>
        <begin position="20"/>
        <end position="41"/>
    </location>
</feature>
<dbReference type="PANTHER" id="PTHR43394:SF1">
    <property type="entry name" value="ATP-BINDING CASSETTE SUB-FAMILY B MEMBER 10, MITOCHONDRIAL"/>
    <property type="match status" value="1"/>
</dbReference>
<keyword evidence="2 7" id="KW-0812">Transmembrane</keyword>
<dbReference type="SUPFAM" id="SSF90123">
    <property type="entry name" value="ABC transporter transmembrane region"/>
    <property type="match status" value="1"/>
</dbReference>
<evidence type="ECO:0000256" key="3">
    <source>
        <dbReference type="ARBA" id="ARBA00022741"/>
    </source>
</evidence>
<organism evidence="10 11">
    <name type="scientific">Paenibacillus profundus</name>
    <dbReference type="NCBI Taxonomy" id="1173085"/>
    <lineage>
        <taxon>Bacteria</taxon>
        <taxon>Bacillati</taxon>
        <taxon>Bacillota</taxon>
        <taxon>Bacilli</taxon>
        <taxon>Bacillales</taxon>
        <taxon>Paenibacillaceae</taxon>
        <taxon>Paenibacillus</taxon>
    </lineage>
</organism>
<dbReference type="InterPro" id="IPR039421">
    <property type="entry name" value="Type_1_exporter"/>
</dbReference>
<dbReference type="Proteomes" id="UP001199916">
    <property type="component" value="Unassembled WGS sequence"/>
</dbReference>
<evidence type="ECO:0000313" key="10">
    <source>
        <dbReference type="EMBL" id="MCE5173134.1"/>
    </source>
</evidence>
<feature type="transmembrane region" description="Helical" evidence="7">
    <location>
        <begin position="159"/>
        <end position="181"/>
    </location>
</feature>
<dbReference type="SMART" id="SM00382">
    <property type="entry name" value="AAA"/>
    <property type="match status" value="1"/>
</dbReference>
<dbReference type="InterPro" id="IPR003593">
    <property type="entry name" value="AAA+_ATPase"/>
</dbReference>
<dbReference type="InterPro" id="IPR027417">
    <property type="entry name" value="P-loop_NTPase"/>
</dbReference>
<dbReference type="PANTHER" id="PTHR43394">
    <property type="entry name" value="ATP-DEPENDENT PERMEASE MDL1, MITOCHONDRIAL"/>
    <property type="match status" value="1"/>
</dbReference>
<dbReference type="CDD" id="cd03247">
    <property type="entry name" value="ABCC_cytochrome_bd"/>
    <property type="match status" value="1"/>
</dbReference>
<dbReference type="RefSeq" id="WP_233699141.1">
    <property type="nucleotide sequence ID" value="NZ_JAJNBZ010000041.1"/>
</dbReference>
<keyword evidence="3" id="KW-0547">Nucleotide-binding</keyword>
<feature type="domain" description="ABC transmembrane type-1" evidence="9">
    <location>
        <begin position="20"/>
        <end position="303"/>
    </location>
</feature>
<keyword evidence="5 7" id="KW-1133">Transmembrane helix</keyword>
<dbReference type="Gene3D" id="3.40.50.300">
    <property type="entry name" value="P-loop containing nucleotide triphosphate hydrolases"/>
    <property type="match status" value="1"/>
</dbReference>
<dbReference type="InterPro" id="IPR014223">
    <property type="entry name" value="ABC_CydC/D"/>
</dbReference>
<protein>
    <submittedName>
        <fullName evidence="10">Thiol reductant ABC exporter subunit CydC</fullName>
    </submittedName>
</protein>
<dbReference type="Pfam" id="PF00664">
    <property type="entry name" value="ABC_membrane"/>
    <property type="match status" value="1"/>
</dbReference>
<comment type="subcellular location">
    <subcellularLocation>
        <location evidence="1">Cell membrane</location>
        <topology evidence="1">Multi-pass membrane protein</topology>
    </subcellularLocation>
</comment>
<dbReference type="PROSITE" id="PS50929">
    <property type="entry name" value="ABC_TM1F"/>
    <property type="match status" value="1"/>
</dbReference>
<dbReference type="InterPro" id="IPR017871">
    <property type="entry name" value="ABC_transporter-like_CS"/>
</dbReference>
<evidence type="ECO:0000256" key="5">
    <source>
        <dbReference type="ARBA" id="ARBA00022989"/>
    </source>
</evidence>
<feature type="transmembrane region" description="Helical" evidence="7">
    <location>
        <begin position="271"/>
        <end position="292"/>
    </location>
</feature>
<evidence type="ECO:0000259" key="9">
    <source>
        <dbReference type="PROSITE" id="PS50929"/>
    </source>
</evidence>
<proteinExistence type="predicted"/>
<evidence type="ECO:0000256" key="4">
    <source>
        <dbReference type="ARBA" id="ARBA00022840"/>
    </source>
</evidence>
<evidence type="ECO:0000259" key="8">
    <source>
        <dbReference type="PROSITE" id="PS50893"/>
    </source>
</evidence>
<sequence length="587" mass="65818">MRKEGWLRPYLRQHRWRLTLAAALGTLGVLSAALLLFISGYLISKAALRPENILLLFVPIVAVRAISIGQAVFRYLERLIGHDTVLRILSAMRVRLYHILEPQALFIRSRYRTGDILGVLSDDIEHLQDVYLRTIFPSIVSMVMYGLFILTLGMFHWQFAIFMALYAAMLLFALPLVSLSVTRKKHVRLTRGRNRLYRKLTDAVLGINDWLVSGRKTEFIQAYETSENELTQVERRVHAWARWRELIIQCVTGAAVVSMIIWTGHQSAAEHFSVTVIAAFVLSSLTIMNAFAPMSEAVEKIPKYQDSLRRIAEVGNDPESESGLADITDRQTQSVATAWRQVHLRLNHVSFRYPGSEDRILQDISLDIPPGKKVAIIGRSGAGKSTLLKLIQGAIQPEQGTITANGTEIHELEHHLTQVVSVLNQNPHLFDTTVANNIRLGRPDASEQQVQAAAAQAQLHPLIDSLPDGYHTRTHEMGQRFSGGERQRIALARILLQDNPIIVLDEPTVGLDPRTENVLLSTVFQAVQGKTLLWITHHLAGVEQMDEVIFLENGGVAMSGSHTQLMEQSARYRELYALDAVPSLSQV</sequence>
<feature type="transmembrane region" description="Helical" evidence="7">
    <location>
        <begin position="53"/>
        <end position="73"/>
    </location>
</feature>
<dbReference type="Gene3D" id="1.20.1560.10">
    <property type="entry name" value="ABC transporter type 1, transmembrane domain"/>
    <property type="match status" value="1"/>
</dbReference>
<accession>A0ABS8YQB7</accession>
<gene>
    <name evidence="10" type="primary">cydC</name>
    <name evidence="10" type="ORF">LQV63_28125</name>
</gene>
<dbReference type="PROSITE" id="PS00211">
    <property type="entry name" value="ABC_TRANSPORTER_1"/>
    <property type="match status" value="1"/>
</dbReference>
<feature type="transmembrane region" description="Helical" evidence="7">
    <location>
        <begin position="246"/>
        <end position="265"/>
    </location>
</feature>
<dbReference type="Pfam" id="PF00005">
    <property type="entry name" value="ABC_tran"/>
    <property type="match status" value="1"/>
</dbReference>
<dbReference type="SUPFAM" id="SSF52540">
    <property type="entry name" value="P-loop containing nucleoside triphosphate hydrolases"/>
    <property type="match status" value="1"/>
</dbReference>
<evidence type="ECO:0000256" key="2">
    <source>
        <dbReference type="ARBA" id="ARBA00022692"/>
    </source>
</evidence>
<comment type="caution">
    <text evidence="10">The sequence shown here is derived from an EMBL/GenBank/DDBJ whole genome shotgun (WGS) entry which is preliminary data.</text>
</comment>
<evidence type="ECO:0000256" key="7">
    <source>
        <dbReference type="SAM" id="Phobius"/>
    </source>
</evidence>
<feature type="transmembrane region" description="Helical" evidence="7">
    <location>
        <begin position="130"/>
        <end position="153"/>
    </location>
</feature>
<dbReference type="InterPro" id="IPR036640">
    <property type="entry name" value="ABC1_TM_sf"/>
</dbReference>
<keyword evidence="6 7" id="KW-0472">Membrane</keyword>
<evidence type="ECO:0000256" key="6">
    <source>
        <dbReference type="ARBA" id="ARBA00023136"/>
    </source>
</evidence>
<dbReference type="NCBIfam" id="TIGR02868">
    <property type="entry name" value="CydC"/>
    <property type="match status" value="1"/>
</dbReference>
<evidence type="ECO:0000256" key="1">
    <source>
        <dbReference type="ARBA" id="ARBA00004651"/>
    </source>
</evidence>
<name>A0ABS8YQB7_9BACL</name>
<feature type="domain" description="ABC transporter" evidence="8">
    <location>
        <begin position="344"/>
        <end position="578"/>
    </location>
</feature>
<dbReference type="EMBL" id="JAJNBZ010000041">
    <property type="protein sequence ID" value="MCE5173134.1"/>
    <property type="molecule type" value="Genomic_DNA"/>
</dbReference>
<keyword evidence="11" id="KW-1185">Reference proteome</keyword>
<reference evidence="10 11" key="1">
    <citation type="submission" date="2021-11" db="EMBL/GenBank/DDBJ databases">
        <title>Draft genome sequence of Paenibacillus profundus YoMME, a new Gram-positive bacteria with exoelectrogenic properties.</title>
        <authorList>
            <person name="Hubenova Y."/>
            <person name="Hubenova E."/>
            <person name="Manasiev Y."/>
            <person name="Peykov S."/>
            <person name="Mitov M."/>
        </authorList>
    </citation>
    <scope>NUCLEOTIDE SEQUENCE [LARGE SCALE GENOMIC DNA]</scope>
    <source>
        <strain evidence="10 11">YoMME</strain>
    </source>
</reference>